<evidence type="ECO:0000313" key="2">
    <source>
        <dbReference type="EMBL" id="KAF6037719.1"/>
    </source>
</evidence>
<dbReference type="AlphaFoldDB" id="A0A7J7KGJ8"/>
<sequence>MSEFDKNLAHPFDGGTQVEEIEEESLNATFLSALKYMRSSQVMSKEKGFGSKLKDLFLGPRTKPVHRNEHHKELVITAEHIQDVSPSSPANNRERRILELTQLVEKYRLEPTAPDALTNAVKDLLQSNDQHKRTVALNFIHAIIRGQDEELGMLRDYYFLLIFKHQFREDQPLLLRMLVTLTKDGHNLSYIDQQIGDLLVQWLNDYSVCDNKKDFLELLVNLIKYNSAFIDEDKAMELFKVY</sequence>
<feature type="domain" description="Tuberin N-terminal" evidence="1">
    <location>
        <begin position="92"/>
        <end position="238"/>
    </location>
</feature>
<accession>A0A7J7KGJ8</accession>
<proteinExistence type="predicted"/>
<dbReference type="GO" id="GO:0032007">
    <property type="term" value="P:negative regulation of TOR signaling"/>
    <property type="evidence" value="ECO:0007669"/>
    <property type="project" value="TreeGrafter"/>
</dbReference>
<reference evidence="2" key="1">
    <citation type="submission" date="2020-06" db="EMBL/GenBank/DDBJ databases">
        <title>Draft genome of Bugula neritina, a colonial animal packing powerful symbionts and potential medicines.</title>
        <authorList>
            <person name="Rayko M."/>
        </authorList>
    </citation>
    <scope>NUCLEOTIDE SEQUENCE [LARGE SCALE GENOMIC DNA]</scope>
    <source>
        <strain evidence="2">Kwan_BN1</strain>
    </source>
</reference>
<dbReference type="Proteomes" id="UP000593567">
    <property type="component" value="Unassembled WGS sequence"/>
</dbReference>
<evidence type="ECO:0000313" key="3">
    <source>
        <dbReference type="Proteomes" id="UP000593567"/>
    </source>
</evidence>
<dbReference type="GO" id="GO:0030178">
    <property type="term" value="P:negative regulation of Wnt signaling pathway"/>
    <property type="evidence" value="ECO:0007669"/>
    <property type="project" value="TreeGrafter"/>
</dbReference>
<name>A0A7J7KGJ8_BUGNE</name>
<keyword evidence="3" id="KW-1185">Reference proteome</keyword>
<dbReference type="GO" id="GO:0046627">
    <property type="term" value="P:negative regulation of insulin receptor signaling pathway"/>
    <property type="evidence" value="ECO:0007669"/>
    <property type="project" value="TreeGrafter"/>
</dbReference>
<comment type="caution">
    <text evidence="2">The sequence shown here is derived from an EMBL/GenBank/DDBJ whole genome shotgun (WGS) entry which is preliminary data.</text>
</comment>
<dbReference type="InterPro" id="IPR027107">
    <property type="entry name" value="Tuberin/Ral-act_asu"/>
</dbReference>
<dbReference type="PANTHER" id="PTHR10063:SF0">
    <property type="entry name" value="TUBERIN"/>
    <property type="match status" value="1"/>
</dbReference>
<protein>
    <submittedName>
        <fullName evidence="2">TSC2</fullName>
    </submittedName>
</protein>
<evidence type="ECO:0000259" key="1">
    <source>
        <dbReference type="Pfam" id="PF11864"/>
    </source>
</evidence>
<dbReference type="EMBL" id="VXIV02000527">
    <property type="protein sequence ID" value="KAF6037719.1"/>
    <property type="molecule type" value="Genomic_DNA"/>
</dbReference>
<dbReference type="GO" id="GO:0005634">
    <property type="term" value="C:nucleus"/>
    <property type="evidence" value="ECO:0007669"/>
    <property type="project" value="InterPro"/>
</dbReference>
<dbReference type="OrthoDB" id="5797019at2759"/>
<dbReference type="GO" id="GO:0051898">
    <property type="term" value="P:negative regulation of phosphatidylinositol 3-kinase/protein kinase B signal transduction"/>
    <property type="evidence" value="ECO:0007669"/>
    <property type="project" value="TreeGrafter"/>
</dbReference>
<dbReference type="GO" id="GO:0051726">
    <property type="term" value="P:regulation of cell cycle"/>
    <property type="evidence" value="ECO:0007669"/>
    <property type="project" value="TreeGrafter"/>
</dbReference>
<dbReference type="SUPFAM" id="SSF48371">
    <property type="entry name" value="ARM repeat"/>
    <property type="match status" value="1"/>
</dbReference>
<dbReference type="InterPro" id="IPR016024">
    <property type="entry name" value="ARM-type_fold"/>
</dbReference>
<dbReference type="GO" id="GO:0005096">
    <property type="term" value="F:GTPase activator activity"/>
    <property type="evidence" value="ECO:0007669"/>
    <property type="project" value="InterPro"/>
</dbReference>
<dbReference type="Pfam" id="PF11864">
    <property type="entry name" value="DUF3384"/>
    <property type="match status" value="1"/>
</dbReference>
<dbReference type="InterPro" id="IPR024584">
    <property type="entry name" value="Tuberin_N"/>
</dbReference>
<gene>
    <name evidence="2" type="ORF">EB796_003981</name>
</gene>
<dbReference type="PANTHER" id="PTHR10063">
    <property type="entry name" value="TUBERIN"/>
    <property type="match status" value="1"/>
</dbReference>
<dbReference type="GO" id="GO:0033596">
    <property type="term" value="C:TSC1-TSC2 complex"/>
    <property type="evidence" value="ECO:0007669"/>
    <property type="project" value="TreeGrafter"/>
</dbReference>
<organism evidence="2 3">
    <name type="scientific">Bugula neritina</name>
    <name type="common">Brown bryozoan</name>
    <name type="synonym">Sertularia neritina</name>
    <dbReference type="NCBI Taxonomy" id="10212"/>
    <lineage>
        <taxon>Eukaryota</taxon>
        <taxon>Metazoa</taxon>
        <taxon>Spiralia</taxon>
        <taxon>Lophotrochozoa</taxon>
        <taxon>Bryozoa</taxon>
        <taxon>Gymnolaemata</taxon>
        <taxon>Cheilostomatida</taxon>
        <taxon>Flustrina</taxon>
        <taxon>Buguloidea</taxon>
        <taxon>Bugulidae</taxon>
        <taxon>Bugula</taxon>
    </lineage>
</organism>